<proteinExistence type="predicted"/>
<evidence type="ECO:0008006" key="3">
    <source>
        <dbReference type="Google" id="ProtNLM"/>
    </source>
</evidence>
<organism evidence="1 2">
    <name type="scientific">Nocardia camponoti</name>
    <dbReference type="NCBI Taxonomy" id="1616106"/>
    <lineage>
        <taxon>Bacteria</taxon>
        <taxon>Bacillati</taxon>
        <taxon>Actinomycetota</taxon>
        <taxon>Actinomycetes</taxon>
        <taxon>Mycobacteriales</taxon>
        <taxon>Nocardiaceae</taxon>
        <taxon>Nocardia</taxon>
    </lineage>
</organism>
<evidence type="ECO:0000313" key="1">
    <source>
        <dbReference type="EMBL" id="GGK39212.1"/>
    </source>
</evidence>
<sequence length="156" mass="17063">MRTVTDSTLELRCVRYRREFCLPVSIDPDSRRILLRIGSAFGAVTMPSELGERVHARLSEVGVSGPVVAHPRAKRWTLLTTGSVGEPVSASASAELFRLYATVACAGSQIVLPSPDDERTGYRLWINPPDHVDHRPTMAAVIDAARSVGARKLRTL</sequence>
<dbReference type="RefSeq" id="WP_188827462.1">
    <property type="nucleotide sequence ID" value="NZ_BMMW01000001.1"/>
</dbReference>
<evidence type="ECO:0000313" key="2">
    <source>
        <dbReference type="Proteomes" id="UP000612956"/>
    </source>
</evidence>
<reference evidence="1" key="2">
    <citation type="submission" date="2020-09" db="EMBL/GenBank/DDBJ databases">
        <authorList>
            <person name="Sun Q."/>
            <person name="Zhou Y."/>
        </authorList>
    </citation>
    <scope>NUCLEOTIDE SEQUENCE</scope>
    <source>
        <strain evidence="1">CGMCC 4.7278</strain>
    </source>
</reference>
<dbReference type="EMBL" id="BMMW01000001">
    <property type="protein sequence ID" value="GGK39212.1"/>
    <property type="molecule type" value="Genomic_DNA"/>
</dbReference>
<dbReference type="AlphaFoldDB" id="A0A917V4M8"/>
<keyword evidence="2" id="KW-1185">Reference proteome</keyword>
<gene>
    <name evidence="1" type="ORF">GCM10011591_08620</name>
</gene>
<comment type="caution">
    <text evidence="1">The sequence shown here is derived from an EMBL/GenBank/DDBJ whole genome shotgun (WGS) entry which is preliminary data.</text>
</comment>
<accession>A0A917V4M8</accession>
<reference evidence="1" key="1">
    <citation type="journal article" date="2014" name="Int. J. Syst. Evol. Microbiol.">
        <title>Complete genome sequence of Corynebacterium casei LMG S-19264T (=DSM 44701T), isolated from a smear-ripened cheese.</title>
        <authorList>
            <consortium name="US DOE Joint Genome Institute (JGI-PGF)"/>
            <person name="Walter F."/>
            <person name="Albersmeier A."/>
            <person name="Kalinowski J."/>
            <person name="Ruckert C."/>
        </authorList>
    </citation>
    <scope>NUCLEOTIDE SEQUENCE</scope>
    <source>
        <strain evidence="1">CGMCC 4.7278</strain>
    </source>
</reference>
<protein>
    <recommendedName>
        <fullName evidence="3">DNA-directed RNA polymerase subunit beta</fullName>
    </recommendedName>
</protein>
<name>A0A917V4M8_9NOCA</name>
<dbReference type="Proteomes" id="UP000612956">
    <property type="component" value="Unassembled WGS sequence"/>
</dbReference>